<dbReference type="PROSITE" id="PS51257">
    <property type="entry name" value="PROKAR_LIPOPROTEIN"/>
    <property type="match status" value="1"/>
</dbReference>
<evidence type="ECO:0000313" key="3">
    <source>
        <dbReference type="Proteomes" id="UP001063782"/>
    </source>
</evidence>
<protein>
    <recommendedName>
        <fullName evidence="4">DUF306 domain-containing protein</fullName>
    </recommendedName>
</protein>
<proteinExistence type="predicted"/>
<accession>A0ABY6F5C4</accession>
<keyword evidence="3" id="KW-1185">Reference proteome</keyword>
<feature type="chain" id="PRO_5047351454" description="DUF306 domain-containing protein" evidence="1">
    <location>
        <begin position="24"/>
        <end position="196"/>
    </location>
</feature>
<dbReference type="EMBL" id="CP089977">
    <property type="protein sequence ID" value="UXZ05296.1"/>
    <property type="molecule type" value="Genomic_DNA"/>
</dbReference>
<organism evidence="2 3">
    <name type="scientific">Moraxella nasicaprae</name>
    <dbReference type="NCBI Taxonomy" id="2904122"/>
    <lineage>
        <taxon>Bacteria</taxon>
        <taxon>Pseudomonadati</taxon>
        <taxon>Pseudomonadota</taxon>
        <taxon>Gammaproteobacteria</taxon>
        <taxon>Moraxellales</taxon>
        <taxon>Moraxellaceae</taxon>
        <taxon>Moraxella</taxon>
    </lineage>
</organism>
<dbReference type="RefSeq" id="WP_263076797.1">
    <property type="nucleotide sequence ID" value="NZ_CP089977.1"/>
</dbReference>
<evidence type="ECO:0008006" key="4">
    <source>
        <dbReference type="Google" id="ProtNLM"/>
    </source>
</evidence>
<reference evidence="2" key="1">
    <citation type="submission" date="2021-12" db="EMBL/GenBank/DDBJ databases">
        <title>taxonomy of Moraxella sp. ZY201224.</title>
        <authorList>
            <person name="Li F."/>
        </authorList>
    </citation>
    <scope>NUCLEOTIDE SEQUENCE</scope>
    <source>
        <strain evidence="2">ZY201224</strain>
    </source>
</reference>
<name>A0ABY6F5C4_9GAMM</name>
<evidence type="ECO:0000313" key="2">
    <source>
        <dbReference type="EMBL" id="UXZ05296.1"/>
    </source>
</evidence>
<keyword evidence="1" id="KW-0732">Signal</keyword>
<feature type="signal peptide" evidence="1">
    <location>
        <begin position="1"/>
        <end position="23"/>
    </location>
</feature>
<dbReference type="Proteomes" id="UP001063782">
    <property type="component" value="Chromosome"/>
</dbReference>
<sequence length="196" mass="22086">MIRNSLCHWCLCSVLSGVLIALSSGCQDVHHTSANHDGTQTTHDEQFHFMLNDTIDQFVAHTWQFEKGENISNEWLSKLDDRAMVNFARHTDNPNDLTAPTPNDDLVFLGFSAYVGCASVNGVIGLDKTTAKFYKTNAGYFGNAPHCGDITQMENELAYFVGRGNIEYEFKDNRLILRDDTQQTLYFKASKYQSTP</sequence>
<evidence type="ECO:0000256" key="1">
    <source>
        <dbReference type="SAM" id="SignalP"/>
    </source>
</evidence>
<gene>
    <name evidence="2" type="ORF">LU297_02260</name>
</gene>